<evidence type="ECO:0000256" key="3">
    <source>
        <dbReference type="ARBA" id="ARBA00010519"/>
    </source>
</evidence>
<keyword evidence="9 11" id="KW-0520">NAD</keyword>
<comment type="function">
    <text evidence="1 11">NDH-1 shuttles electrons from NADH, via FMN and iron-sulfur (Fe-S) centers, to quinones in the respiratory chain. The immediate electron acceptor for the enzyme in this species is believed to be ubiquinone. Couples the redox reaction to proton translocation (for every two electrons transferred, four hydrogen ions are translocated across the cytoplasmic membrane), and thus conserves the redox energy in a proton gradient.</text>
</comment>
<name>A0A5B9VYK1_9BACT</name>
<dbReference type="FunFam" id="1.10.287.3510:FF:000001">
    <property type="entry name" value="NADH-quinone oxidoreductase subunit K"/>
    <property type="match status" value="1"/>
</dbReference>
<keyword evidence="11" id="KW-0830">Ubiquinone</keyword>
<dbReference type="GO" id="GO:0042773">
    <property type="term" value="P:ATP synthesis coupled electron transport"/>
    <property type="evidence" value="ECO:0007669"/>
    <property type="project" value="InterPro"/>
</dbReference>
<dbReference type="Proteomes" id="UP000324233">
    <property type="component" value="Chromosome"/>
</dbReference>
<feature type="transmembrane region" description="Helical" evidence="11">
    <location>
        <begin position="6"/>
        <end position="27"/>
    </location>
</feature>
<dbReference type="NCBIfam" id="NF004320">
    <property type="entry name" value="PRK05715.1-2"/>
    <property type="match status" value="1"/>
</dbReference>
<dbReference type="GO" id="GO:0050136">
    <property type="term" value="F:NADH dehydrogenase (quinone) (non-electrogenic) activity"/>
    <property type="evidence" value="ECO:0007669"/>
    <property type="project" value="UniProtKB-UniRule"/>
</dbReference>
<comment type="subunit">
    <text evidence="11">NDH-1 is composed of 14 different subunits. Subunits NuoA, H, J, K, L, M, N constitute the membrane sector of the complex.</text>
</comment>
<keyword evidence="4 11" id="KW-0813">Transport</keyword>
<dbReference type="EMBL" id="CP042997">
    <property type="protein sequence ID" value="QEH33423.1"/>
    <property type="molecule type" value="Genomic_DNA"/>
</dbReference>
<dbReference type="EC" id="7.1.1.-" evidence="11"/>
<dbReference type="HAMAP" id="MF_01456">
    <property type="entry name" value="NDH1_NuoK"/>
    <property type="match status" value="1"/>
</dbReference>
<evidence type="ECO:0000256" key="6">
    <source>
        <dbReference type="ARBA" id="ARBA00022719"/>
    </source>
</evidence>
<dbReference type="AlphaFoldDB" id="A0A5B9VYK1"/>
<dbReference type="GO" id="GO:0030964">
    <property type="term" value="C:NADH dehydrogenase complex"/>
    <property type="evidence" value="ECO:0007669"/>
    <property type="project" value="TreeGrafter"/>
</dbReference>
<dbReference type="PANTHER" id="PTHR11434:SF21">
    <property type="entry name" value="NADH DEHYDROGENASE SUBUNIT 4L-RELATED"/>
    <property type="match status" value="1"/>
</dbReference>
<dbReference type="OrthoDB" id="9810120at2"/>
<dbReference type="InterPro" id="IPR039428">
    <property type="entry name" value="NUOK/Mnh_C1-like"/>
</dbReference>
<dbReference type="Pfam" id="PF00420">
    <property type="entry name" value="Oxidored_q2"/>
    <property type="match status" value="1"/>
</dbReference>
<dbReference type="Gene3D" id="1.10.287.3510">
    <property type="match status" value="1"/>
</dbReference>
<evidence type="ECO:0000256" key="7">
    <source>
        <dbReference type="ARBA" id="ARBA00022967"/>
    </source>
</evidence>
<keyword evidence="7 11" id="KW-1278">Translocase</keyword>
<keyword evidence="6 11" id="KW-0874">Quinone</keyword>
<evidence type="ECO:0000256" key="10">
    <source>
        <dbReference type="ARBA" id="ARBA00023136"/>
    </source>
</evidence>
<accession>A0A5B9VYK1</accession>
<proteinExistence type="inferred from homology"/>
<evidence type="ECO:0000256" key="9">
    <source>
        <dbReference type="ARBA" id="ARBA00023027"/>
    </source>
</evidence>
<keyword evidence="8 11" id="KW-1133">Transmembrane helix</keyword>
<evidence type="ECO:0000256" key="1">
    <source>
        <dbReference type="ARBA" id="ARBA00002378"/>
    </source>
</evidence>
<comment type="catalytic activity">
    <reaction evidence="11">
        <text>a quinone + NADH + 5 H(+)(in) = a quinol + NAD(+) + 4 H(+)(out)</text>
        <dbReference type="Rhea" id="RHEA:57888"/>
        <dbReference type="ChEBI" id="CHEBI:15378"/>
        <dbReference type="ChEBI" id="CHEBI:24646"/>
        <dbReference type="ChEBI" id="CHEBI:57540"/>
        <dbReference type="ChEBI" id="CHEBI:57945"/>
        <dbReference type="ChEBI" id="CHEBI:132124"/>
    </reaction>
</comment>
<dbReference type="RefSeq" id="WP_148593282.1">
    <property type="nucleotide sequence ID" value="NZ_CP042997.1"/>
</dbReference>
<protein>
    <recommendedName>
        <fullName evidence="11">NADH-quinone oxidoreductase subunit K</fullName>
        <ecNumber evidence="11">7.1.1.-</ecNumber>
    </recommendedName>
    <alternativeName>
        <fullName evidence="11">NADH dehydrogenase I subunit K</fullName>
    </alternativeName>
    <alternativeName>
        <fullName evidence="11">NDH-1 subunit K</fullName>
    </alternativeName>
</protein>
<dbReference type="PANTHER" id="PTHR11434">
    <property type="entry name" value="NADH-UBIQUINONE OXIDOREDUCTASE SUBUNIT ND4L"/>
    <property type="match status" value="1"/>
</dbReference>
<evidence type="ECO:0000313" key="13">
    <source>
        <dbReference type="Proteomes" id="UP000324233"/>
    </source>
</evidence>
<dbReference type="GO" id="GO:0005886">
    <property type="term" value="C:plasma membrane"/>
    <property type="evidence" value="ECO:0007669"/>
    <property type="project" value="UniProtKB-SubCell"/>
</dbReference>
<feature type="transmembrane region" description="Helical" evidence="11">
    <location>
        <begin position="67"/>
        <end position="95"/>
    </location>
</feature>
<evidence type="ECO:0000256" key="2">
    <source>
        <dbReference type="ARBA" id="ARBA00004141"/>
    </source>
</evidence>
<reference evidence="12 13" key="1">
    <citation type="submission" date="2019-08" db="EMBL/GenBank/DDBJ databases">
        <title>Deep-cultivation of Planctomycetes and their phenomic and genomic characterization uncovers novel biology.</title>
        <authorList>
            <person name="Wiegand S."/>
            <person name="Jogler M."/>
            <person name="Boedeker C."/>
            <person name="Pinto D."/>
            <person name="Vollmers J."/>
            <person name="Rivas-Marin E."/>
            <person name="Kohn T."/>
            <person name="Peeters S.H."/>
            <person name="Heuer A."/>
            <person name="Rast P."/>
            <person name="Oberbeckmann S."/>
            <person name="Bunk B."/>
            <person name="Jeske O."/>
            <person name="Meyerdierks A."/>
            <person name="Storesund J.E."/>
            <person name="Kallscheuer N."/>
            <person name="Luecker S."/>
            <person name="Lage O.M."/>
            <person name="Pohl T."/>
            <person name="Merkel B.J."/>
            <person name="Hornburger P."/>
            <person name="Mueller R.-W."/>
            <person name="Bruemmer F."/>
            <person name="Labrenz M."/>
            <person name="Spormann A.M."/>
            <person name="Op den Camp H."/>
            <person name="Overmann J."/>
            <person name="Amann R."/>
            <person name="Jetten M.S.M."/>
            <person name="Mascher T."/>
            <person name="Medema M.H."/>
            <person name="Devos D.P."/>
            <person name="Kaster A.-K."/>
            <person name="Ovreas L."/>
            <person name="Rohde M."/>
            <person name="Galperin M.Y."/>
            <person name="Jogler C."/>
        </authorList>
    </citation>
    <scope>NUCLEOTIDE SEQUENCE [LARGE SCALE GENOMIC DNA]</scope>
    <source>
        <strain evidence="12 13">OJF2</strain>
    </source>
</reference>
<evidence type="ECO:0000256" key="8">
    <source>
        <dbReference type="ARBA" id="ARBA00022989"/>
    </source>
</evidence>
<feature type="transmembrane region" description="Helical" evidence="11">
    <location>
        <begin position="34"/>
        <end position="55"/>
    </location>
</feature>
<dbReference type="GO" id="GO:0048038">
    <property type="term" value="F:quinone binding"/>
    <property type="evidence" value="ECO:0007669"/>
    <property type="project" value="UniProtKB-KW"/>
</dbReference>
<dbReference type="InterPro" id="IPR001133">
    <property type="entry name" value="NADH_UbQ_OxRdtase_chain4L/K"/>
</dbReference>
<sequence>MTNDIPLAWFLYFAAASFAIGLTGVLLRRNAIAVLMAIEIMLNAANVNLVAFWRYGPPSSAQAAGAMPGVILAIFVITVAAAEVAVGIGLILLCYRRWHAADVDQYDTMSG</sequence>
<gene>
    <name evidence="12" type="primary">nuoK_1</name>
    <name evidence="11" type="synonym">nuoK</name>
    <name evidence="12" type="ORF">OJF2_19250</name>
</gene>
<evidence type="ECO:0000313" key="12">
    <source>
        <dbReference type="EMBL" id="QEH33423.1"/>
    </source>
</evidence>
<dbReference type="KEGG" id="agv:OJF2_19250"/>
<keyword evidence="12" id="KW-0560">Oxidoreductase</keyword>
<keyword evidence="5 11" id="KW-0812">Transmembrane</keyword>
<organism evidence="12 13">
    <name type="scientific">Aquisphaera giovannonii</name>
    <dbReference type="NCBI Taxonomy" id="406548"/>
    <lineage>
        <taxon>Bacteria</taxon>
        <taxon>Pseudomonadati</taxon>
        <taxon>Planctomycetota</taxon>
        <taxon>Planctomycetia</taxon>
        <taxon>Isosphaerales</taxon>
        <taxon>Isosphaeraceae</taxon>
        <taxon>Aquisphaera</taxon>
    </lineage>
</organism>
<keyword evidence="10 11" id="KW-0472">Membrane</keyword>
<keyword evidence="11" id="KW-1003">Cell membrane</keyword>
<keyword evidence="13" id="KW-1185">Reference proteome</keyword>
<comment type="subcellular location">
    <subcellularLocation>
        <location evidence="11">Cell membrane</location>
        <topology evidence="11">Multi-pass membrane protein</topology>
    </subcellularLocation>
    <subcellularLocation>
        <location evidence="2">Membrane</location>
        <topology evidence="2">Multi-pass membrane protein</topology>
    </subcellularLocation>
</comment>
<evidence type="ECO:0000256" key="4">
    <source>
        <dbReference type="ARBA" id="ARBA00022448"/>
    </source>
</evidence>
<comment type="similarity">
    <text evidence="3 11">Belongs to the complex I subunit 4L family.</text>
</comment>
<evidence type="ECO:0000256" key="11">
    <source>
        <dbReference type="HAMAP-Rule" id="MF_01456"/>
    </source>
</evidence>
<evidence type="ECO:0000256" key="5">
    <source>
        <dbReference type="ARBA" id="ARBA00022692"/>
    </source>
</evidence>